<evidence type="ECO:0000256" key="1">
    <source>
        <dbReference type="ARBA" id="ARBA00001974"/>
    </source>
</evidence>
<evidence type="ECO:0000256" key="4">
    <source>
        <dbReference type="ARBA" id="ARBA00022827"/>
    </source>
</evidence>
<dbReference type="EMBL" id="UINC01000033">
    <property type="protein sequence ID" value="SUZ47742.1"/>
    <property type="molecule type" value="Genomic_DNA"/>
</dbReference>
<reference evidence="6" key="1">
    <citation type="submission" date="2018-05" db="EMBL/GenBank/DDBJ databases">
        <authorList>
            <person name="Lanie J.A."/>
            <person name="Ng W.-L."/>
            <person name="Kazmierczak K.M."/>
            <person name="Andrzejewski T.M."/>
            <person name="Davidsen T.M."/>
            <person name="Wayne K.J."/>
            <person name="Tettelin H."/>
            <person name="Glass J.I."/>
            <person name="Rusch D."/>
            <person name="Podicherti R."/>
            <person name="Tsui H.-C.T."/>
            <person name="Winkler M.E."/>
        </authorList>
    </citation>
    <scope>NUCLEOTIDE SEQUENCE</scope>
</reference>
<dbReference type="PIRSF" id="PIRSF000137">
    <property type="entry name" value="Alcohol_oxidase"/>
    <property type="match status" value="1"/>
</dbReference>
<dbReference type="Gene3D" id="3.30.410.40">
    <property type="match status" value="1"/>
</dbReference>
<dbReference type="Gene3D" id="3.50.50.60">
    <property type="entry name" value="FAD/NAD(P)-binding domain"/>
    <property type="match status" value="1"/>
</dbReference>
<dbReference type="InterPro" id="IPR007867">
    <property type="entry name" value="GMC_OxRtase_C"/>
</dbReference>
<accession>A0A381MZH9</accession>
<proteinExistence type="inferred from homology"/>
<organism evidence="6">
    <name type="scientific">marine metagenome</name>
    <dbReference type="NCBI Taxonomy" id="408172"/>
    <lineage>
        <taxon>unclassified sequences</taxon>
        <taxon>metagenomes</taxon>
        <taxon>ecological metagenomes</taxon>
    </lineage>
</organism>
<dbReference type="InterPro" id="IPR012132">
    <property type="entry name" value="GMC_OxRdtase"/>
</dbReference>
<feature type="domain" description="Glucose-methanol-choline oxidoreductase N-terminal" evidence="5">
    <location>
        <begin position="258"/>
        <end position="272"/>
    </location>
</feature>
<evidence type="ECO:0000313" key="6">
    <source>
        <dbReference type="EMBL" id="SUZ47742.1"/>
    </source>
</evidence>
<dbReference type="Pfam" id="PF00732">
    <property type="entry name" value="GMC_oxred_N"/>
    <property type="match status" value="1"/>
</dbReference>
<feature type="non-terminal residue" evidence="6">
    <location>
        <position position="1"/>
    </location>
</feature>
<keyword evidence="4" id="KW-0274">FAD</keyword>
<sequence>VTNGVSYEVIVVGAGASGAPLASRASENPNRHVLLLEAGPDYSAITETPGDLRNGHHNSVVDHDWGLGYAPTEQRPGQPLPRGRVTGGSSAVNTCIFLRGVPEDYNDWASRGNPEWSWENVLATFCRLERDLDFGNEEYHGDAGPISVRRYPHDELTELHQAFLATADELDFPECPDQNDPWAWGAGPQPMNKLGQLRISTASAYLAPARLRPNLEIRGDCHTNRLLIERGKTTGVEVVRSDGSFEQIRAKLVVLCAGAIHTPGILLRSGIGPVDDLNRIGVNVTADVQGVGKNLSDHPGLFVLCRPTHLDLVAGNQPLIQTILRYTAPTSDRRMDLQIEQLTFAGREDLPYFGVAAVLEQVDGVGELIFPTADPYAFPQIRSRFCEEDRDAERLADCFLDALRFTESGPLGALTDEVVFPDVHRLSDRADVVALLRRFAASGYHPCGTARMGPLEDPTSVVDQYGRCHAVEGLVVADASIFPTVPRANTNPTSIMVGETIGEWLRTEPGRYGL</sequence>
<dbReference type="SUPFAM" id="SSF54373">
    <property type="entry name" value="FAD-linked reductases, C-terminal domain"/>
    <property type="match status" value="1"/>
</dbReference>
<comment type="cofactor">
    <cofactor evidence="1">
        <name>FAD</name>
        <dbReference type="ChEBI" id="CHEBI:57692"/>
    </cofactor>
</comment>
<evidence type="ECO:0000259" key="5">
    <source>
        <dbReference type="PROSITE" id="PS00624"/>
    </source>
</evidence>
<dbReference type="AlphaFoldDB" id="A0A381MZH9"/>
<dbReference type="PANTHER" id="PTHR11552">
    <property type="entry name" value="GLUCOSE-METHANOL-CHOLINE GMC OXIDOREDUCTASE"/>
    <property type="match status" value="1"/>
</dbReference>
<gene>
    <name evidence="6" type="ORF">METZ01_LOCUS596</name>
</gene>
<dbReference type="PANTHER" id="PTHR11552:SF147">
    <property type="entry name" value="CHOLINE DEHYDROGENASE, MITOCHONDRIAL"/>
    <property type="match status" value="1"/>
</dbReference>
<dbReference type="PROSITE" id="PS00624">
    <property type="entry name" value="GMC_OXRED_2"/>
    <property type="match status" value="1"/>
</dbReference>
<dbReference type="Pfam" id="PF05199">
    <property type="entry name" value="GMC_oxred_C"/>
    <property type="match status" value="1"/>
</dbReference>
<dbReference type="GO" id="GO:0016614">
    <property type="term" value="F:oxidoreductase activity, acting on CH-OH group of donors"/>
    <property type="evidence" value="ECO:0007669"/>
    <property type="project" value="InterPro"/>
</dbReference>
<comment type="similarity">
    <text evidence="2">Belongs to the GMC oxidoreductase family.</text>
</comment>
<name>A0A381MZH9_9ZZZZ</name>
<dbReference type="InterPro" id="IPR000172">
    <property type="entry name" value="GMC_OxRdtase_N"/>
</dbReference>
<dbReference type="GO" id="GO:0050660">
    <property type="term" value="F:flavin adenine dinucleotide binding"/>
    <property type="evidence" value="ECO:0007669"/>
    <property type="project" value="InterPro"/>
</dbReference>
<dbReference type="SUPFAM" id="SSF51905">
    <property type="entry name" value="FAD/NAD(P)-binding domain"/>
    <property type="match status" value="1"/>
</dbReference>
<keyword evidence="3" id="KW-0285">Flavoprotein</keyword>
<protein>
    <recommendedName>
        <fullName evidence="5">Glucose-methanol-choline oxidoreductase N-terminal domain-containing protein</fullName>
    </recommendedName>
</protein>
<evidence type="ECO:0000256" key="3">
    <source>
        <dbReference type="ARBA" id="ARBA00022630"/>
    </source>
</evidence>
<evidence type="ECO:0000256" key="2">
    <source>
        <dbReference type="ARBA" id="ARBA00010790"/>
    </source>
</evidence>
<dbReference type="InterPro" id="IPR036188">
    <property type="entry name" value="FAD/NAD-bd_sf"/>
</dbReference>